<evidence type="ECO:0000313" key="2">
    <source>
        <dbReference type="EMBL" id="ALX05469.1"/>
    </source>
</evidence>
<sequence>MARAPMSTQKVQQWIISLLVLAVSCFPLGALTAAVAMLADERHDAALVLVGVMAALGIAAVSAGRLVHRLSPVSPWTLLGLLPALAAAALYL</sequence>
<protein>
    <submittedName>
        <fullName evidence="2">Uncharacterized protein</fullName>
    </submittedName>
</protein>
<dbReference type="PATRIC" id="fig|2041.4.peg.2612"/>
<dbReference type="Proteomes" id="UP000067689">
    <property type="component" value="Chromosome"/>
</dbReference>
<dbReference type="KEGG" id="aer:AERYTH_12570"/>
<dbReference type="PROSITE" id="PS51257">
    <property type="entry name" value="PROKAR_LIPOPROTEIN"/>
    <property type="match status" value="1"/>
</dbReference>
<gene>
    <name evidence="2" type="ORF">AERYTH_12570</name>
</gene>
<keyword evidence="1" id="KW-0472">Membrane</keyword>
<proteinExistence type="predicted"/>
<dbReference type="EMBL" id="CP011502">
    <property type="protein sequence ID" value="ALX05469.1"/>
    <property type="molecule type" value="Genomic_DNA"/>
</dbReference>
<evidence type="ECO:0000313" key="3">
    <source>
        <dbReference type="Proteomes" id="UP000067689"/>
    </source>
</evidence>
<dbReference type="OrthoDB" id="3788664at2"/>
<organism evidence="2 3">
    <name type="scientific">Aeromicrobium erythreum</name>
    <dbReference type="NCBI Taxonomy" id="2041"/>
    <lineage>
        <taxon>Bacteria</taxon>
        <taxon>Bacillati</taxon>
        <taxon>Actinomycetota</taxon>
        <taxon>Actinomycetes</taxon>
        <taxon>Propionibacteriales</taxon>
        <taxon>Nocardioidaceae</taxon>
        <taxon>Aeromicrobium</taxon>
    </lineage>
</organism>
<keyword evidence="1" id="KW-1133">Transmembrane helix</keyword>
<keyword evidence="3" id="KW-1185">Reference proteome</keyword>
<feature type="transmembrane region" description="Helical" evidence="1">
    <location>
        <begin position="14"/>
        <end position="39"/>
    </location>
</feature>
<keyword evidence="1" id="KW-0812">Transmembrane</keyword>
<name>A0A0U4CXQ6_9ACTN</name>
<dbReference type="RefSeq" id="WP_067859238.1">
    <property type="nucleotide sequence ID" value="NZ_CP011502.1"/>
</dbReference>
<reference evidence="2 3" key="1">
    <citation type="journal article" date="1991" name="Int. J. Syst. Bacteriol.">
        <title>Description of the erythromycin-producing bacterium Arthrobacter sp. strain NRRL B-3381 as Aeromicrobium erythreum gen. nov., sp. nov.</title>
        <authorList>
            <person name="Miller E.S."/>
            <person name="Woese C.R."/>
            <person name="Brenner S."/>
        </authorList>
    </citation>
    <scope>NUCLEOTIDE SEQUENCE [LARGE SCALE GENOMIC DNA]</scope>
    <source>
        <strain evidence="2 3">AR18</strain>
    </source>
</reference>
<feature type="transmembrane region" description="Helical" evidence="1">
    <location>
        <begin position="46"/>
        <end position="67"/>
    </location>
</feature>
<feature type="transmembrane region" description="Helical" evidence="1">
    <location>
        <begin position="73"/>
        <end position="91"/>
    </location>
</feature>
<evidence type="ECO:0000256" key="1">
    <source>
        <dbReference type="SAM" id="Phobius"/>
    </source>
</evidence>
<accession>A0A0U4CXQ6</accession>
<dbReference type="AlphaFoldDB" id="A0A0U4CXQ6"/>